<keyword evidence="6" id="KW-1185">Reference proteome</keyword>
<keyword evidence="3" id="KW-0472">Membrane</keyword>
<dbReference type="PANTHER" id="PTHR11256">
    <property type="entry name" value="BCL-2 RELATED"/>
    <property type="match status" value="1"/>
</dbReference>
<dbReference type="Pfam" id="PF00452">
    <property type="entry name" value="Bcl-2"/>
    <property type="match status" value="1"/>
</dbReference>
<reference evidence="7" key="2">
    <citation type="submission" date="2019-11" db="UniProtKB">
        <authorList>
            <consortium name="WormBaseParasite"/>
        </authorList>
    </citation>
    <scope>IDENTIFICATION</scope>
</reference>
<organism evidence="5 6">
    <name type="scientific">Mesocestoides corti</name>
    <name type="common">Flatworm</name>
    <dbReference type="NCBI Taxonomy" id="53468"/>
    <lineage>
        <taxon>Eukaryota</taxon>
        <taxon>Metazoa</taxon>
        <taxon>Spiralia</taxon>
        <taxon>Lophotrochozoa</taxon>
        <taxon>Platyhelminthes</taxon>
        <taxon>Cestoda</taxon>
        <taxon>Eucestoda</taxon>
        <taxon>Cyclophyllidea</taxon>
        <taxon>Mesocestoididae</taxon>
        <taxon>Mesocestoides</taxon>
    </lineage>
</organism>
<feature type="transmembrane region" description="Helical" evidence="3">
    <location>
        <begin position="158"/>
        <end position="179"/>
    </location>
</feature>
<dbReference type="SUPFAM" id="SSF56854">
    <property type="entry name" value="Bcl-2 inhibitors of programmed cell death"/>
    <property type="match status" value="1"/>
</dbReference>
<dbReference type="GO" id="GO:0008630">
    <property type="term" value="P:intrinsic apoptotic signaling pathway in response to DNA damage"/>
    <property type="evidence" value="ECO:0007669"/>
    <property type="project" value="TreeGrafter"/>
</dbReference>
<accession>A0A0R3UL44</accession>
<keyword evidence="3" id="KW-0812">Transmembrane</keyword>
<proteinExistence type="inferred from homology"/>
<dbReference type="PANTHER" id="PTHR11256:SF56">
    <property type="entry name" value="BCL-2 BCL-2 HOMOLOGY REGION 1-3 DOMAIN-CONTAINING PROTEIN"/>
    <property type="match status" value="1"/>
</dbReference>
<dbReference type="InterPro" id="IPR002475">
    <property type="entry name" value="Bcl2-like"/>
</dbReference>
<dbReference type="InterPro" id="IPR046371">
    <property type="entry name" value="Bcl-2_BH1-3"/>
</dbReference>
<dbReference type="EMBL" id="UXSR01005502">
    <property type="protein sequence ID" value="VDD82375.1"/>
    <property type="molecule type" value="Genomic_DNA"/>
</dbReference>
<evidence type="ECO:0000256" key="3">
    <source>
        <dbReference type="SAM" id="Phobius"/>
    </source>
</evidence>
<keyword evidence="3" id="KW-1133">Transmembrane helix</keyword>
<dbReference type="AlphaFoldDB" id="A0A0R3UL44"/>
<dbReference type="InterPro" id="IPR036834">
    <property type="entry name" value="Bcl-2-like_sf"/>
</dbReference>
<evidence type="ECO:0000256" key="2">
    <source>
        <dbReference type="ARBA" id="ARBA00022703"/>
    </source>
</evidence>
<dbReference type="InterPro" id="IPR026298">
    <property type="entry name" value="Bcl-2_fam"/>
</dbReference>
<dbReference type="GO" id="GO:0001836">
    <property type="term" value="P:release of cytochrome c from mitochondria"/>
    <property type="evidence" value="ECO:0007669"/>
    <property type="project" value="TreeGrafter"/>
</dbReference>
<gene>
    <name evidence="5" type="ORF">MCOS_LOCUS8378</name>
</gene>
<dbReference type="STRING" id="53468.A0A0R3UL44"/>
<sequence>MSDFNSESLFILNSFLNSSLEDVSAVNSEFPQLLSVVERLNLFVNEFRSLPNYAPTFQLVDGVFDKDIEHVLTSYSNILENLFEHVNWGRIVSMFAILQSAAKKIKANHDLQSLNKLVDLTASFIDRRLKTFIVEQGGWEGLLSLTARRNPQDSFRQNAMLCVVGAVGAIGVAGLLHFISCRI</sequence>
<name>A0A0R3UL44_MESCO</name>
<keyword evidence="2" id="KW-0053">Apoptosis</keyword>
<comment type="similarity">
    <text evidence="1">Belongs to the Bcl-2 family.</text>
</comment>
<dbReference type="WBParaSite" id="MCU_005803-RA">
    <property type="protein sequence ID" value="MCU_005803-RA"/>
    <property type="gene ID" value="MCU_005803"/>
</dbReference>
<reference evidence="5 6" key="1">
    <citation type="submission" date="2018-10" db="EMBL/GenBank/DDBJ databases">
        <authorList>
            <consortium name="Pathogen Informatics"/>
        </authorList>
    </citation>
    <scope>NUCLEOTIDE SEQUENCE [LARGE SCALE GENOMIC DNA]</scope>
</reference>
<dbReference type="GO" id="GO:0005741">
    <property type="term" value="C:mitochondrial outer membrane"/>
    <property type="evidence" value="ECO:0007669"/>
    <property type="project" value="TreeGrafter"/>
</dbReference>
<evidence type="ECO:0000313" key="7">
    <source>
        <dbReference type="WBParaSite" id="MCU_005803-RA"/>
    </source>
</evidence>
<dbReference type="GO" id="GO:0042981">
    <property type="term" value="P:regulation of apoptotic process"/>
    <property type="evidence" value="ECO:0007669"/>
    <property type="project" value="InterPro"/>
</dbReference>
<evidence type="ECO:0000313" key="5">
    <source>
        <dbReference type="EMBL" id="VDD82375.1"/>
    </source>
</evidence>
<dbReference type="GO" id="GO:0097192">
    <property type="term" value="P:extrinsic apoptotic signaling pathway in absence of ligand"/>
    <property type="evidence" value="ECO:0007669"/>
    <property type="project" value="TreeGrafter"/>
</dbReference>
<dbReference type="OrthoDB" id="6021377at2759"/>
<dbReference type="GO" id="GO:0051400">
    <property type="term" value="F:BH domain binding"/>
    <property type="evidence" value="ECO:0007669"/>
    <property type="project" value="TreeGrafter"/>
</dbReference>
<protein>
    <submittedName>
        <fullName evidence="7">BCL domain-containing protein</fullName>
    </submittedName>
</protein>
<dbReference type="Gene3D" id="1.10.437.10">
    <property type="entry name" value="Blc2-like"/>
    <property type="match status" value="1"/>
</dbReference>
<evidence type="ECO:0000256" key="1">
    <source>
        <dbReference type="ARBA" id="ARBA00009458"/>
    </source>
</evidence>
<dbReference type="SMART" id="SM00337">
    <property type="entry name" value="BCL"/>
    <property type="match status" value="1"/>
</dbReference>
<dbReference type="Proteomes" id="UP000267029">
    <property type="component" value="Unassembled WGS sequence"/>
</dbReference>
<evidence type="ECO:0000259" key="4">
    <source>
        <dbReference type="SMART" id="SM00337"/>
    </source>
</evidence>
<feature type="domain" description="Bcl-2 Bcl-2 homology region 1-3" evidence="4">
    <location>
        <begin position="40"/>
        <end position="139"/>
    </location>
</feature>
<evidence type="ECO:0000313" key="6">
    <source>
        <dbReference type="Proteomes" id="UP000267029"/>
    </source>
</evidence>
<dbReference type="PROSITE" id="PS50062">
    <property type="entry name" value="BCL2_FAMILY"/>
    <property type="match status" value="1"/>
</dbReference>